<feature type="transmembrane region" description="Helical" evidence="8">
    <location>
        <begin position="324"/>
        <end position="345"/>
    </location>
</feature>
<comment type="caution">
    <text evidence="10">The sequence shown here is derived from an EMBL/GenBank/DDBJ whole genome shotgun (WGS) entry which is preliminary data.</text>
</comment>
<evidence type="ECO:0000256" key="5">
    <source>
        <dbReference type="ARBA" id="ARBA00022989"/>
    </source>
</evidence>
<dbReference type="EMBL" id="JAMQAW010000001">
    <property type="protein sequence ID" value="MCM2386866.1"/>
    <property type="molecule type" value="Genomic_DNA"/>
</dbReference>
<dbReference type="Gene3D" id="1.20.1530.20">
    <property type="match status" value="1"/>
</dbReference>
<evidence type="ECO:0000256" key="1">
    <source>
        <dbReference type="ARBA" id="ARBA00004141"/>
    </source>
</evidence>
<dbReference type="PANTHER" id="PTHR42751">
    <property type="entry name" value="SODIUM/HYDROGEN EXCHANGER FAMILY/TRKA DOMAIN PROTEIN"/>
    <property type="match status" value="1"/>
</dbReference>
<dbReference type="RefSeq" id="WP_250917227.1">
    <property type="nucleotide sequence ID" value="NZ_JAMQAW010000001.1"/>
</dbReference>
<accession>A0ABT0UF73</accession>
<feature type="transmembrane region" description="Helical" evidence="8">
    <location>
        <begin position="269"/>
        <end position="287"/>
    </location>
</feature>
<dbReference type="PANTHER" id="PTHR42751:SF6">
    <property type="entry name" value="CONSERVED INTEGRAL MEMBRANE TRANSPORT PROTEIN-RELATED"/>
    <property type="match status" value="1"/>
</dbReference>
<reference evidence="10" key="1">
    <citation type="submission" date="2022-06" db="EMBL/GenBank/DDBJ databases">
        <title>Genome public.</title>
        <authorList>
            <person name="Sun Q."/>
        </authorList>
    </citation>
    <scope>NUCLEOTIDE SEQUENCE</scope>
    <source>
        <strain evidence="10">CWNU-1</strain>
    </source>
</reference>
<evidence type="ECO:0000313" key="10">
    <source>
        <dbReference type="EMBL" id="MCM2386866.1"/>
    </source>
</evidence>
<evidence type="ECO:0000313" key="11">
    <source>
        <dbReference type="Proteomes" id="UP001431429"/>
    </source>
</evidence>
<feature type="compositionally biased region" description="Basic and acidic residues" evidence="7">
    <location>
        <begin position="382"/>
        <end position="395"/>
    </location>
</feature>
<evidence type="ECO:0000259" key="9">
    <source>
        <dbReference type="Pfam" id="PF00999"/>
    </source>
</evidence>
<feature type="domain" description="Cation/H+ exchanger transmembrane" evidence="9">
    <location>
        <begin position="20"/>
        <end position="368"/>
    </location>
</feature>
<feature type="transmembrane region" description="Helical" evidence="8">
    <location>
        <begin position="217"/>
        <end position="234"/>
    </location>
</feature>
<feature type="transmembrane region" description="Helical" evidence="8">
    <location>
        <begin position="149"/>
        <end position="166"/>
    </location>
</feature>
<feature type="transmembrane region" description="Helical" evidence="8">
    <location>
        <begin position="117"/>
        <end position="137"/>
    </location>
</feature>
<keyword evidence="3" id="KW-0813">Transport</keyword>
<comment type="subcellular location">
    <subcellularLocation>
        <location evidence="1">Membrane</location>
        <topology evidence="1">Multi-pass membrane protein</topology>
    </subcellularLocation>
</comment>
<keyword evidence="6 8" id="KW-0472">Membrane</keyword>
<keyword evidence="4 8" id="KW-0812">Transmembrane</keyword>
<feature type="transmembrane region" description="Helical" evidence="8">
    <location>
        <begin position="6"/>
        <end position="26"/>
    </location>
</feature>
<dbReference type="InterPro" id="IPR038770">
    <property type="entry name" value="Na+/solute_symporter_sf"/>
</dbReference>
<organism evidence="10 11">
    <name type="scientific">Streptomyces albipurpureus</name>
    <dbReference type="NCBI Taxonomy" id="2897419"/>
    <lineage>
        <taxon>Bacteria</taxon>
        <taxon>Bacillati</taxon>
        <taxon>Actinomycetota</taxon>
        <taxon>Actinomycetes</taxon>
        <taxon>Kitasatosporales</taxon>
        <taxon>Streptomycetaceae</taxon>
        <taxon>Streptomyces</taxon>
    </lineage>
</organism>
<feature type="compositionally biased region" description="Low complexity" evidence="7">
    <location>
        <begin position="400"/>
        <end position="418"/>
    </location>
</feature>
<feature type="region of interest" description="Disordered" evidence="7">
    <location>
        <begin position="382"/>
        <end position="437"/>
    </location>
</feature>
<evidence type="ECO:0000256" key="8">
    <source>
        <dbReference type="SAM" id="Phobius"/>
    </source>
</evidence>
<keyword evidence="11" id="KW-1185">Reference proteome</keyword>
<name>A0ABT0UF73_9ACTN</name>
<dbReference type="Pfam" id="PF00999">
    <property type="entry name" value="Na_H_Exchanger"/>
    <property type="match status" value="1"/>
</dbReference>
<gene>
    <name evidence="10" type="ORF">NBG84_00815</name>
</gene>
<feature type="transmembrane region" description="Helical" evidence="8">
    <location>
        <begin position="33"/>
        <end position="51"/>
    </location>
</feature>
<evidence type="ECO:0000256" key="3">
    <source>
        <dbReference type="ARBA" id="ARBA00022448"/>
    </source>
</evidence>
<feature type="transmembrane region" description="Helical" evidence="8">
    <location>
        <begin position="240"/>
        <end position="257"/>
    </location>
</feature>
<feature type="transmembrane region" description="Helical" evidence="8">
    <location>
        <begin position="293"/>
        <end position="312"/>
    </location>
</feature>
<dbReference type="Proteomes" id="UP001431429">
    <property type="component" value="Unassembled WGS sequence"/>
</dbReference>
<evidence type="ECO:0000256" key="6">
    <source>
        <dbReference type="ARBA" id="ARBA00023136"/>
    </source>
</evidence>
<feature type="transmembrane region" description="Helical" evidence="8">
    <location>
        <begin position="57"/>
        <end position="78"/>
    </location>
</feature>
<evidence type="ECO:0000256" key="4">
    <source>
        <dbReference type="ARBA" id="ARBA00022692"/>
    </source>
</evidence>
<protein>
    <submittedName>
        <fullName evidence="10">Cation:proton antiporter</fullName>
    </submittedName>
</protein>
<comment type="similarity">
    <text evidence="2">Belongs to the monovalent cation:proton antiporter 2 (CPA2) transporter (TC 2.A.37) family.</text>
</comment>
<evidence type="ECO:0000256" key="7">
    <source>
        <dbReference type="SAM" id="MobiDB-lite"/>
    </source>
</evidence>
<proteinExistence type="inferred from homology"/>
<sequence length="437" mass="44416">MHHTTTLLIELGAIILGLGLIGRFAGRVGLSPIPLYLLVGLAFGTGGLLPLSASEDFVAVGAEIGVILLLLLLGLEYSASELVGSLKTQYPSGAVDFVLNALPGAAAALLLGWGPVAAVALAGVTWISSSGVIAKVLTDLGRLGNRETPVVLGILVMEDLAMAVYLPLLTALLAGVGLAGGSVTLLIALGAVGIVLYLALRHGRLISRAVSSDNPEMLLLVVLGLTLLVAGIAQELQVSAAVGAFLVGIALSGEVAEGARKLLTPLRDLFAAVFFVFFGLSTDPTAIPPVILPALLLAVVTAGTKILTGWYAAGRVGIGARGRLRAGGALVARGEFSIVIAGLAVGTEPKIGPIATAYVLILVVLGPLAARWTEPLGVRLRESRKPKEPLPECHDGTQQTVADPAPEAPAVDAATVTEGNGPVPGPEKDGIAVSDPR</sequence>
<feature type="transmembrane region" description="Helical" evidence="8">
    <location>
        <begin position="172"/>
        <end position="197"/>
    </location>
</feature>
<keyword evidence="5 8" id="KW-1133">Transmembrane helix</keyword>
<feature type="transmembrane region" description="Helical" evidence="8">
    <location>
        <begin position="351"/>
        <end position="370"/>
    </location>
</feature>
<feature type="compositionally biased region" description="Basic and acidic residues" evidence="7">
    <location>
        <begin position="426"/>
        <end position="437"/>
    </location>
</feature>
<dbReference type="InterPro" id="IPR006153">
    <property type="entry name" value="Cation/H_exchanger_TM"/>
</dbReference>
<evidence type="ECO:0000256" key="2">
    <source>
        <dbReference type="ARBA" id="ARBA00005551"/>
    </source>
</evidence>